<dbReference type="Proteomes" id="UP000807469">
    <property type="component" value="Unassembled WGS sequence"/>
</dbReference>
<proteinExistence type="predicted"/>
<name>A0A9P6CSC1_9AGAR</name>
<sequence>MSQIRVKTLGPKGALPASILAIVWQLGQQDTIPLPSLAIGTHAQLSVTTSLATHFSAAHFSLRRHYVAYHYTSIILADGEALLFFHSQSRPESSPPSHLRNPHACVITLTAMQNLPALETQPAAILYRPAIKLQFNLCFKYRTLSLIPQNSAL</sequence>
<dbReference type="AlphaFoldDB" id="A0A9P6CSC1"/>
<comment type="caution">
    <text evidence="1">The sequence shown here is derived from an EMBL/GenBank/DDBJ whole genome shotgun (WGS) entry which is preliminary data.</text>
</comment>
<keyword evidence="2" id="KW-1185">Reference proteome</keyword>
<accession>A0A9P6CSC1</accession>
<protein>
    <submittedName>
        <fullName evidence="1">Uncharacterized protein</fullName>
    </submittedName>
</protein>
<reference evidence="1" key="1">
    <citation type="submission" date="2020-11" db="EMBL/GenBank/DDBJ databases">
        <authorList>
            <consortium name="DOE Joint Genome Institute"/>
            <person name="Ahrendt S."/>
            <person name="Riley R."/>
            <person name="Andreopoulos W."/>
            <person name="Labutti K."/>
            <person name="Pangilinan J."/>
            <person name="Ruiz-Duenas F.J."/>
            <person name="Barrasa J.M."/>
            <person name="Sanchez-Garcia M."/>
            <person name="Camarero S."/>
            <person name="Miyauchi S."/>
            <person name="Serrano A."/>
            <person name="Linde D."/>
            <person name="Babiker R."/>
            <person name="Drula E."/>
            <person name="Ayuso-Fernandez I."/>
            <person name="Pacheco R."/>
            <person name="Padilla G."/>
            <person name="Ferreira P."/>
            <person name="Barriuso J."/>
            <person name="Kellner H."/>
            <person name="Castanera R."/>
            <person name="Alfaro M."/>
            <person name="Ramirez L."/>
            <person name="Pisabarro A.G."/>
            <person name="Kuo A."/>
            <person name="Tritt A."/>
            <person name="Lipzen A."/>
            <person name="He G."/>
            <person name="Yan M."/>
            <person name="Ng V."/>
            <person name="Cullen D."/>
            <person name="Martin F."/>
            <person name="Rosso M.-N."/>
            <person name="Henrissat B."/>
            <person name="Hibbett D."/>
            <person name="Martinez A.T."/>
            <person name="Grigoriev I.V."/>
        </authorList>
    </citation>
    <scope>NUCLEOTIDE SEQUENCE</scope>
    <source>
        <strain evidence="1">CIRM-BRFM 674</strain>
    </source>
</reference>
<evidence type="ECO:0000313" key="2">
    <source>
        <dbReference type="Proteomes" id="UP000807469"/>
    </source>
</evidence>
<gene>
    <name evidence="1" type="ORF">BDN70DRAFT_939344</name>
</gene>
<organism evidence="1 2">
    <name type="scientific">Pholiota conissans</name>
    <dbReference type="NCBI Taxonomy" id="109636"/>
    <lineage>
        <taxon>Eukaryota</taxon>
        <taxon>Fungi</taxon>
        <taxon>Dikarya</taxon>
        <taxon>Basidiomycota</taxon>
        <taxon>Agaricomycotina</taxon>
        <taxon>Agaricomycetes</taxon>
        <taxon>Agaricomycetidae</taxon>
        <taxon>Agaricales</taxon>
        <taxon>Agaricineae</taxon>
        <taxon>Strophariaceae</taxon>
        <taxon>Pholiota</taxon>
    </lineage>
</organism>
<evidence type="ECO:0000313" key="1">
    <source>
        <dbReference type="EMBL" id="KAF9470904.1"/>
    </source>
</evidence>
<dbReference type="EMBL" id="MU155813">
    <property type="protein sequence ID" value="KAF9470904.1"/>
    <property type="molecule type" value="Genomic_DNA"/>
</dbReference>